<dbReference type="EMBL" id="JAQIZT010000005">
    <property type="protein sequence ID" value="KAJ6995805.1"/>
    <property type="molecule type" value="Genomic_DNA"/>
</dbReference>
<evidence type="ECO:0000313" key="2">
    <source>
        <dbReference type="EMBL" id="KAJ6995805.1"/>
    </source>
</evidence>
<keyword evidence="1" id="KW-0812">Transmembrane</keyword>
<proteinExistence type="predicted"/>
<gene>
    <name evidence="2" type="ORF">NC653_012621</name>
</gene>
<accession>A0AAD6W1L1</accession>
<protein>
    <submittedName>
        <fullName evidence="2">Uncharacterized protein</fullName>
    </submittedName>
</protein>
<keyword evidence="3" id="KW-1185">Reference proteome</keyword>
<sequence>MRTIQKELRLQVKAAALLLDSQSGTDSPSLLMAAGLPNSMVATCYLAAVLYSPFIPSILVMSTLVFSFLVRLAFRQYIQDDGSLTSGL</sequence>
<keyword evidence="1" id="KW-1133">Transmembrane helix</keyword>
<evidence type="ECO:0000313" key="3">
    <source>
        <dbReference type="Proteomes" id="UP001164929"/>
    </source>
</evidence>
<dbReference type="AlphaFoldDB" id="A0AAD6W1L1"/>
<evidence type="ECO:0000256" key="1">
    <source>
        <dbReference type="SAM" id="Phobius"/>
    </source>
</evidence>
<dbReference type="Proteomes" id="UP001164929">
    <property type="component" value="Chromosome 5"/>
</dbReference>
<name>A0AAD6W1L1_9ROSI</name>
<feature type="transmembrane region" description="Helical" evidence="1">
    <location>
        <begin position="54"/>
        <end position="74"/>
    </location>
</feature>
<keyword evidence="1" id="KW-0472">Membrane</keyword>
<comment type="caution">
    <text evidence="2">The sequence shown here is derived from an EMBL/GenBank/DDBJ whole genome shotgun (WGS) entry which is preliminary data.</text>
</comment>
<reference evidence="2" key="1">
    <citation type="journal article" date="2023" name="Mol. Ecol. Resour.">
        <title>Chromosome-level genome assembly of a triploid poplar Populus alba 'Berolinensis'.</title>
        <authorList>
            <person name="Chen S."/>
            <person name="Yu Y."/>
            <person name="Wang X."/>
            <person name="Wang S."/>
            <person name="Zhang T."/>
            <person name="Zhou Y."/>
            <person name="He R."/>
            <person name="Meng N."/>
            <person name="Wang Y."/>
            <person name="Liu W."/>
            <person name="Liu Z."/>
            <person name="Liu J."/>
            <person name="Guo Q."/>
            <person name="Huang H."/>
            <person name="Sederoff R.R."/>
            <person name="Wang G."/>
            <person name="Qu G."/>
            <person name="Chen S."/>
        </authorList>
    </citation>
    <scope>NUCLEOTIDE SEQUENCE</scope>
    <source>
        <strain evidence="2">SC-2020</strain>
    </source>
</reference>
<organism evidence="2 3">
    <name type="scientific">Populus alba x Populus x berolinensis</name>
    <dbReference type="NCBI Taxonomy" id="444605"/>
    <lineage>
        <taxon>Eukaryota</taxon>
        <taxon>Viridiplantae</taxon>
        <taxon>Streptophyta</taxon>
        <taxon>Embryophyta</taxon>
        <taxon>Tracheophyta</taxon>
        <taxon>Spermatophyta</taxon>
        <taxon>Magnoliopsida</taxon>
        <taxon>eudicotyledons</taxon>
        <taxon>Gunneridae</taxon>
        <taxon>Pentapetalae</taxon>
        <taxon>rosids</taxon>
        <taxon>fabids</taxon>
        <taxon>Malpighiales</taxon>
        <taxon>Salicaceae</taxon>
        <taxon>Saliceae</taxon>
        <taxon>Populus</taxon>
    </lineage>
</organism>